<dbReference type="InterPro" id="IPR011658">
    <property type="entry name" value="PA14_dom"/>
</dbReference>
<dbReference type="Pfam" id="PF07691">
    <property type="entry name" value="PA14"/>
    <property type="match status" value="1"/>
</dbReference>
<dbReference type="GO" id="GO:0046556">
    <property type="term" value="F:alpha-L-arabinofuranosidase activity"/>
    <property type="evidence" value="ECO:0007669"/>
    <property type="project" value="TreeGrafter"/>
</dbReference>
<dbReference type="GO" id="GO:0009044">
    <property type="term" value="F:xylan 1,4-beta-xylosidase activity"/>
    <property type="evidence" value="ECO:0007669"/>
    <property type="project" value="InterPro"/>
</dbReference>
<dbReference type="EMBL" id="QMFY01000014">
    <property type="protein sequence ID" value="RAV98970.1"/>
    <property type="molecule type" value="Genomic_DNA"/>
</dbReference>
<dbReference type="InterPro" id="IPR037524">
    <property type="entry name" value="PA14/GLEYA"/>
</dbReference>
<dbReference type="Gene3D" id="3.20.20.300">
    <property type="entry name" value="Glycoside hydrolase, family 3, N-terminal domain"/>
    <property type="match status" value="1"/>
</dbReference>
<evidence type="ECO:0000313" key="6">
    <source>
        <dbReference type="Proteomes" id="UP000251889"/>
    </source>
</evidence>
<dbReference type="Gene3D" id="2.60.40.10">
    <property type="entry name" value="Immunoglobulins"/>
    <property type="match status" value="1"/>
</dbReference>
<name>A0A364XX60_9BACT</name>
<dbReference type="Pfam" id="PF00933">
    <property type="entry name" value="Glyco_hydro_3"/>
    <property type="match status" value="1"/>
</dbReference>
<keyword evidence="3" id="KW-0378">Hydrolase</keyword>
<dbReference type="InterPro" id="IPR001764">
    <property type="entry name" value="Glyco_hydro_3_N"/>
</dbReference>
<dbReference type="InterPro" id="IPR044993">
    <property type="entry name" value="BXL"/>
</dbReference>
<dbReference type="InterPro" id="IPR026891">
    <property type="entry name" value="Fn3-like"/>
</dbReference>
<dbReference type="PANTHER" id="PTHR42721:SF3">
    <property type="entry name" value="BETA-D-XYLOSIDASE 5-RELATED"/>
    <property type="match status" value="1"/>
</dbReference>
<comment type="caution">
    <text evidence="5">The sequence shown here is derived from an EMBL/GenBank/DDBJ whole genome shotgun (WGS) entry which is preliminary data.</text>
</comment>
<proteinExistence type="inferred from homology"/>
<dbReference type="PRINTS" id="PR00133">
    <property type="entry name" value="GLHYDRLASE3"/>
</dbReference>
<dbReference type="SUPFAM" id="SSF51445">
    <property type="entry name" value="(Trans)glycosidases"/>
    <property type="match status" value="1"/>
</dbReference>
<evidence type="ECO:0000256" key="2">
    <source>
        <dbReference type="ARBA" id="ARBA00022729"/>
    </source>
</evidence>
<evidence type="ECO:0000313" key="5">
    <source>
        <dbReference type="EMBL" id="RAV98970.1"/>
    </source>
</evidence>
<dbReference type="GO" id="GO:0031222">
    <property type="term" value="P:arabinan catabolic process"/>
    <property type="evidence" value="ECO:0007669"/>
    <property type="project" value="TreeGrafter"/>
</dbReference>
<dbReference type="AlphaFoldDB" id="A0A364XX60"/>
<keyword evidence="6" id="KW-1185">Reference proteome</keyword>
<dbReference type="GO" id="GO:0045493">
    <property type="term" value="P:xylan catabolic process"/>
    <property type="evidence" value="ECO:0007669"/>
    <property type="project" value="InterPro"/>
</dbReference>
<dbReference type="Pfam" id="PF01915">
    <property type="entry name" value="Glyco_hydro_3_C"/>
    <property type="match status" value="1"/>
</dbReference>
<evidence type="ECO:0000256" key="3">
    <source>
        <dbReference type="ARBA" id="ARBA00022801"/>
    </source>
</evidence>
<keyword evidence="2" id="KW-0732">Signal</keyword>
<evidence type="ECO:0000256" key="1">
    <source>
        <dbReference type="ARBA" id="ARBA00005336"/>
    </source>
</evidence>
<dbReference type="InterPro" id="IPR036962">
    <property type="entry name" value="Glyco_hydro_3_N_sf"/>
</dbReference>
<dbReference type="InterPro" id="IPR002772">
    <property type="entry name" value="Glyco_hydro_3_C"/>
</dbReference>
<dbReference type="SUPFAM" id="SSF52279">
    <property type="entry name" value="Beta-D-glucan exohydrolase, C-terminal domain"/>
    <property type="match status" value="1"/>
</dbReference>
<dbReference type="SMART" id="SM00758">
    <property type="entry name" value="PA14"/>
    <property type="match status" value="1"/>
</dbReference>
<dbReference type="InterPro" id="IPR036881">
    <property type="entry name" value="Glyco_hydro_3_C_sf"/>
</dbReference>
<dbReference type="OrthoDB" id="9805821at2"/>
<gene>
    <name evidence="5" type="ORF">DQQ10_21695</name>
</gene>
<accession>A0A364XX60</accession>
<evidence type="ECO:0000259" key="4">
    <source>
        <dbReference type="PROSITE" id="PS51820"/>
    </source>
</evidence>
<dbReference type="PANTHER" id="PTHR42721">
    <property type="entry name" value="SUGAR HYDROLASE-RELATED"/>
    <property type="match status" value="1"/>
</dbReference>
<dbReference type="Gene3D" id="3.40.50.1700">
    <property type="entry name" value="Glycoside hydrolase family 3 C-terminal domain"/>
    <property type="match status" value="2"/>
</dbReference>
<feature type="domain" description="PA14" evidence="4">
    <location>
        <begin position="406"/>
        <end position="550"/>
    </location>
</feature>
<comment type="similarity">
    <text evidence="1">Belongs to the glycosyl hydrolase 3 family.</text>
</comment>
<organism evidence="5 6">
    <name type="scientific">Pseudochryseolinea flava</name>
    <dbReference type="NCBI Taxonomy" id="2059302"/>
    <lineage>
        <taxon>Bacteria</taxon>
        <taxon>Pseudomonadati</taxon>
        <taxon>Bacteroidota</taxon>
        <taxon>Cytophagia</taxon>
        <taxon>Cytophagales</taxon>
        <taxon>Fulvivirgaceae</taxon>
        <taxon>Pseudochryseolinea</taxon>
    </lineage>
</organism>
<protein>
    <submittedName>
        <fullName evidence="5">Glucan 1,4-alpha-glucosidase</fullName>
    </submittedName>
</protein>
<dbReference type="Proteomes" id="UP000251889">
    <property type="component" value="Unassembled WGS sequence"/>
</dbReference>
<dbReference type="InterPro" id="IPR017853">
    <property type="entry name" value="GH"/>
</dbReference>
<dbReference type="InterPro" id="IPR013783">
    <property type="entry name" value="Ig-like_fold"/>
</dbReference>
<dbReference type="Pfam" id="PF14310">
    <property type="entry name" value="Fn3-like"/>
    <property type="match status" value="1"/>
</dbReference>
<dbReference type="PROSITE" id="PS51820">
    <property type="entry name" value="PA14"/>
    <property type="match status" value="1"/>
</dbReference>
<reference evidence="5 6" key="1">
    <citation type="submission" date="2018-06" db="EMBL/GenBank/DDBJ databases">
        <title>Chryseolinea flavus sp. nov., a member of the phylum Bacteroidetes isolated from soil.</title>
        <authorList>
            <person name="Li Y."/>
            <person name="Wang J."/>
        </authorList>
    </citation>
    <scope>NUCLEOTIDE SEQUENCE [LARGE SCALE GENOMIC DNA]</scope>
    <source>
        <strain evidence="5 6">SDU1-6</strain>
    </source>
</reference>
<sequence>MMNDAPAIERLGIPRYNWWSEGLHGVARAGLATVFPQAIGLGATWDDDLMNRVSTAIADEARAKHHNFVEKDKRFIYQGLTLWSPNINLFRDPRWGRGQETYGEDPYLTGTLATEFIKGLQGNDTTYFKTIATVKHFAVHSGPEPERHSFNATTSEEDLHDTYLPHFEMAIKNGKPYSVMCAYNRYNGEACCGSPRLLSDVLRNEWGFNGFIVSDCEAITDIYKFHKIVETPEEAASIAVKAGTDLECGKVFQTLKDAVNKNLISEADIDVAVKRLFTARFKLGMFDPKEKVKFAQIPYAVVDSKEHQNLAVEAARKSIVLLKNKGGILPLKKNLSTIAVIGPNADQWLMLLGNYNGVPSKTITPLAGIKQKVSANTKVLFAQGSELAEGMPMYYPIPKEVLLTSEGQPGIKAEFFDNSSLTGPPLFSEITPTLDANWFDKAPRQGMDDDNFSVRWSGEVRPTQSGTYRLGIISTCNTKLYLNDSVIAKTVYHFRDEYGDPRLRKSIPLKLEAGKKYKIVVEAIETFADAQVQLVWAAPKPDLKQKALEVARQADAVVMVMGLTPNMEGEEMDVQIDGFRGGDRTSIDLPAAQQELIKEIHALGKPVILVLLNGSALSVNWEDEHLDGIIEAWYPGQAAGEAIADVLFGDYNPAGRLPVTFYKSTSQLPSFDDYEITTQTYRYFKGTPLYPFGYGLSYTKFVYDKLVVQKIANDSLRITAAITNTGDRDGEEVVQVYASQKNSNSKKTPIRSLVGFKRIHLRARESLNIGMQIKIPKGFLNACEISIGGGQPIMSPDATSNFLTTTFSLQ</sequence>